<accession>A0A498LI62</accession>
<dbReference type="Proteomes" id="UP000290572">
    <property type="component" value="Unassembled WGS sequence"/>
</dbReference>
<name>A0A498LI62_LABRO</name>
<dbReference type="EMBL" id="QBIY01013346">
    <property type="protein sequence ID" value="RXN07522.1"/>
    <property type="molecule type" value="Genomic_DNA"/>
</dbReference>
<proteinExistence type="predicted"/>
<reference evidence="1 2" key="1">
    <citation type="submission" date="2018-03" db="EMBL/GenBank/DDBJ databases">
        <title>Draft genome sequence of Rohu Carp (Labeo rohita).</title>
        <authorList>
            <person name="Das P."/>
            <person name="Kushwaha B."/>
            <person name="Joshi C.G."/>
            <person name="Kumar D."/>
            <person name="Nagpure N.S."/>
            <person name="Sahoo L."/>
            <person name="Das S.P."/>
            <person name="Bit A."/>
            <person name="Patnaik S."/>
            <person name="Meher P.K."/>
            <person name="Jayasankar P."/>
            <person name="Koringa P.G."/>
            <person name="Patel N.V."/>
            <person name="Hinsu A.T."/>
            <person name="Kumar R."/>
            <person name="Pandey M."/>
            <person name="Agarwal S."/>
            <person name="Srivastava S."/>
            <person name="Singh M."/>
            <person name="Iquebal M.A."/>
            <person name="Jaiswal S."/>
            <person name="Angadi U.B."/>
            <person name="Kumar N."/>
            <person name="Raza M."/>
            <person name="Shah T.M."/>
            <person name="Rai A."/>
            <person name="Jena J.K."/>
        </authorList>
    </citation>
    <scope>NUCLEOTIDE SEQUENCE [LARGE SCALE GENOMIC DNA]</scope>
    <source>
        <strain evidence="1">DASCIFA01</strain>
        <tissue evidence="1">Testis</tissue>
    </source>
</reference>
<comment type="caution">
    <text evidence="1">The sequence shown here is derived from an EMBL/GenBank/DDBJ whole genome shotgun (WGS) entry which is preliminary data.</text>
</comment>
<organism evidence="1 2">
    <name type="scientific">Labeo rohita</name>
    <name type="common">Indian major carp</name>
    <name type="synonym">Cyprinus rohita</name>
    <dbReference type="NCBI Taxonomy" id="84645"/>
    <lineage>
        <taxon>Eukaryota</taxon>
        <taxon>Metazoa</taxon>
        <taxon>Chordata</taxon>
        <taxon>Craniata</taxon>
        <taxon>Vertebrata</taxon>
        <taxon>Euteleostomi</taxon>
        <taxon>Actinopterygii</taxon>
        <taxon>Neopterygii</taxon>
        <taxon>Teleostei</taxon>
        <taxon>Ostariophysi</taxon>
        <taxon>Cypriniformes</taxon>
        <taxon>Cyprinidae</taxon>
        <taxon>Labeoninae</taxon>
        <taxon>Labeonini</taxon>
        <taxon>Labeo</taxon>
    </lineage>
</organism>
<evidence type="ECO:0000313" key="1">
    <source>
        <dbReference type="EMBL" id="RXN07522.1"/>
    </source>
</evidence>
<evidence type="ECO:0000313" key="2">
    <source>
        <dbReference type="Proteomes" id="UP000290572"/>
    </source>
</evidence>
<dbReference type="AlphaFoldDB" id="A0A498LI62"/>
<protein>
    <submittedName>
        <fullName evidence="1">Uncharacterized protein</fullName>
    </submittedName>
</protein>
<gene>
    <name evidence="1" type="ORF">ROHU_011938</name>
</gene>
<keyword evidence="2" id="KW-1185">Reference proteome</keyword>
<sequence>MPTLLLPCTSKNYHYQHNSKVMIDMALHVAFAGGTARVADYMQIVSSAPCQHPDPSLPLHFLTLIGS</sequence>